<gene>
    <name evidence="3" type="ORF">L0N21_18270</name>
</gene>
<dbReference type="RefSeq" id="WP_238033785.1">
    <property type="nucleotide sequence ID" value="NZ_JAKNFS010000100.1"/>
</dbReference>
<dbReference type="Proteomes" id="UP001199915">
    <property type="component" value="Unassembled WGS sequence"/>
</dbReference>
<evidence type="ECO:0000313" key="3">
    <source>
        <dbReference type="EMBL" id="MCG4767417.1"/>
    </source>
</evidence>
<evidence type="ECO:0000259" key="2">
    <source>
        <dbReference type="Pfam" id="PF20434"/>
    </source>
</evidence>
<dbReference type="Gene3D" id="3.40.50.1820">
    <property type="entry name" value="alpha/beta hydrolase"/>
    <property type="match status" value="1"/>
</dbReference>
<reference evidence="3" key="1">
    <citation type="submission" date="2022-01" db="EMBL/GenBank/DDBJ databases">
        <title>Collection of gut derived symbiotic bacterial strains cultured from healthy donors.</title>
        <authorList>
            <person name="Lin H."/>
            <person name="Kohout C."/>
            <person name="Waligurski E."/>
            <person name="Pamer E.G."/>
        </authorList>
    </citation>
    <scope>NUCLEOTIDE SEQUENCE</scope>
    <source>
        <strain evidence="3">DFI.5.49</strain>
    </source>
</reference>
<dbReference type="SUPFAM" id="SSF53474">
    <property type="entry name" value="alpha/beta-Hydrolases"/>
    <property type="match status" value="1"/>
</dbReference>
<keyword evidence="1 3" id="KW-0378">Hydrolase</keyword>
<proteinExistence type="predicted"/>
<dbReference type="InterPro" id="IPR029058">
    <property type="entry name" value="AB_hydrolase_fold"/>
</dbReference>
<dbReference type="Pfam" id="PF20434">
    <property type="entry name" value="BD-FAE"/>
    <property type="match status" value="1"/>
</dbReference>
<dbReference type="PANTHER" id="PTHR48081">
    <property type="entry name" value="AB HYDROLASE SUPERFAMILY PROTEIN C4A8.06C"/>
    <property type="match status" value="1"/>
</dbReference>
<dbReference type="AlphaFoldDB" id="A0AAE3F4S2"/>
<organism evidence="3 4">
    <name type="scientific">Fusicatenibacter saccharivorans</name>
    <dbReference type="NCBI Taxonomy" id="1150298"/>
    <lineage>
        <taxon>Bacteria</taxon>
        <taxon>Bacillati</taxon>
        <taxon>Bacillota</taxon>
        <taxon>Clostridia</taxon>
        <taxon>Lachnospirales</taxon>
        <taxon>Lachnospiraceae</taxon>
        <taxon>Fusicatenibacter</taxon>
    </lineage>
</organism>
<feature type="domain" description="BD-FAE-like" evidence="2">
    <location>
        <begin position="29"/>
        <end position="90"/>
    </location>
</feature>
<comment type="caution">
    <text evidence="3">The sequence shown here is derived from an EMBL/GenBank/DDBJ whole genome shotgun (WGS) entry which is preliminary data.</text>
</comment>
<dbReference type="EMBL" id="JAKNFS010000100">
    <property type="protein sequence ID" value="MCG4767417.1"/>
    <property type="molecule type" value="Genomic_DNA"/>
</dbReference>
<name>A0AAE3F4S2_9FIRM</name>
<evidence type="ECO:0000256" key="1">
    <source>
        <dbReference type="ARBA" id="ARBA00022801"/>
    </source>
</evidence>
<dbReference type="PANTHER" id="PTHR48081:SF6">
    <property type="entry name" value="PEPTIDASE S9 PROLYL OLIGOPEPTIDASE CATALYTIC DOMAIN-CONTAINING PROTEIN"/>
    <property type="match status" value="1"/>
</dbReference>
<sequence length="90" mass="10131">MKPKVAINNNNVKVFNNITYSKAFPKSQLDIITPAELDKDVKLSVIFWMHGGGFIAGDKQYKNPLLAKIAEQGYIVVNINYALAPQYKYP</sequence>
<protein>
    <submittedName>
        <fullName evidence="3">Alpha/beta hydrolase</fullName>
    </submittedName>
</protein>
<evidence type="ECO:0000313" key="4">
    <source>
        <dbReference type="Proteomes" id="UP001199915"/>
    </source>
</evidence>
<feature type="non-terminal residue" evidence="3">
    <location>
        <position position="90"/>
    </location>
</feature>
<dbReference type="InterPro" id="IPR050300">
    <property type="entry name" value="GDXG_lipolytic_enzyme"/>
</dbReference>
<feature type="non-terminal residue" evidence="3">
    <location>
        <position position="1"/>
    </location>
</feature>
<accession>A0AAE3F4S2</accession>
<dbReference type="GO" id="GO:0016787">
    <property type="term" value="F:hydrolase activity"/>
    <property type="evidence" value="ECO:0007669"/>
    <property type="project" value="UniProtKB-KW"/>
</dbReference>
<dbReference type="InterPro" id="IPR049492">
    <property type="entry name" value="BD-FAE-like_dom"/>
</dbReference>